<feature type="compositionally biased region" description="Low complexity" evidence="11">
    <location>
        <begin position="529"/>
        <end position="538"/>
    </location>
</feature>
<dbReference type="InterPro" id="IPR021906">
    <property type="entry name" value="BAF250/Osa"/>
</dbReference>
<name>A0A6P6CKR7_PTEVA</name>
<keyword evidence="5" id="KW-0524">Neurogenesis</keyword>
<dbReference type="GO" id="GO:0006357">
    <property type="term" value="P:regulation of transcription by RNA polymerase II"/>
    <property type="evidence" value="ECO:0007669"/>
    <property type="project" value="TreeGrafter"/>
</dbReference>
<dbReference type="Proteomes" id="UP000515202">
    <property type="component" value="Unplaced"/>
</dbReference>
<dbReference type="Gene3D" id="1.25.10.10">
    <property type="entry name" value="Leucine-rich Repeat Variant"/>
    <property type="match status" value="1"/>
</dbReference>
<evidence type="ECO:0000256" key="9">
    <source>
        <dbReference type="ARBA" id="ARBA00023163"/>
    </source>
</evidence>
<feature type="region of interest" description="Disordered" evidence="11">
    <location>
        <begin position="769"/>
        <end position="841"/>
    </location>
</feature>
<evidence type="ECO:0000256" key="7">
    <source>
        <dbReference type="ARBA" id="ARBA00023015"/>
    </source>
</evidence>
<dbReference type="FunFam" id="1.10.150.60:FF:000002">
    <property type="entry name" value="AT-rich interactive domain-containing protein 1B"/>
    <property type="match status" value="1"/>
</dbReference>
<proteinExistence type="predicted"/>
<dbReference type="Gene3D" id="1.10.150.60">
    <property type="entry name" value="ARID DNA-binding domain"/>
    <property type="match status" value="1"/>
</dbReference>
<feature type="region of interest" description="Disordered" evidence="11">
    <location>
        <begin position="718"/>
        <end position="751"/>
    </location>
</feature>
<evidence type="ECO:0000256" key="10">
    <source>
        <dbReference type="ARBA" id="ARBA00023242"/>
    </source>
</evidence>
<dbReference type="Pfam" id="PF01388">
    <property type="entry name" value="ARID"/>
    <property type="match status" value="1"/>
</dbReference>
<feature type="compositionally biased region" description="Polar residues" evidence="11">
    <location>
        <begin position="598"/>
        <end position="626"/>
    </location>
</feature>
<feature type="domain" description="ARID" evidence="12">
    <location>
        <begin position="852"/>
        <end position="943"/>
    </location>
</feature>
<feature type="compositionally biased region" description="Low complexity" evidence="11">
    <location>
        <begin position="500"/>
        <end position="521"/>
    </location>
</feature>
<keyword evidence="10" id="KW-0539">Nucleus</keyword>
<dbReference type="GO" id="GO:0031491">
    <property type="term" value="F:nucleosome binding"/>
    <property type="evidence" value="ECO:0007669"/>
    <property type="project" value="TreeGrafter"/>
</dbReference>
<feature type="compositionally biased region" description="Acidic residues" evidence="11">
    <location>
        <begin position="1268"/>
        <end position="1293"/>
    </location>
</feature>
<dbReference type="Pfam" id="PF12031">
    <property type="entry name" value="BAF250_C"/>
    <property type="match status" value="1"/>
</dbReference>
<feature type="compositionally biased region" description="Low complexity" evidence="11">
    <location>
        <begin position="344"/>
        <end position="359"/>
    </location>
</feature>
<evidence type="ECO:0000313" key="13">
    <source>
        <dbReference type="Proteomes" id="UP000515202"/>
    </source>
</evidence>
<keyword evidence="8" id="KW-0238">DNA-binding</keyword>
<dbReference type="SUPFAM" id="SSF48371">
    <property type="entry name" value="ARM repeat"/>
    <property type="match status" value="1"/>
</dbReference>
<feature type="region of interest" description="Disordered" evidence="11">
    <location>
        <begin position="946"/>
        <end position="1053"/>
    </location>
</feature>
<evidence type="ECO:0000256" key="3">
    <source>
        <dbReference type="ARBA" id="ARBA00022553"/>
    </source>
</evidence>
<feature type="compositionally biased region" description="Low complexity" evidence="11">
    <location>
        <begin position="828"/>
        <end position="839"/>
    </location>
</feature>
<keyword evidence="4" id="KW-0156">Chromatin regulator</keyword>
<feature type="compositionally biased region" description="Basic and acidic residues" evidence="11">
    <location>
        <begin position="1313"/>
        <end position="1327"/>
    </location>
</feature>
<dbReference type="GO" id="GO:0071565">
    <property type="term" value="C:nBAF complex"/>
    <property type="evidence" value="ECO:0007669"/>
    <property type="project" value="TreeGrafter"/>
</dbReference>
<dbReference type="GO" id="GO:0003677">
    <property type="term" value="F:DNA binding"/>
    <property type="evidence" value="ECO:0007669"/>
    <property type="project" value="UniProtKB-KW"/>
</dbReference>
<dbReference type="KEGG" id="pvp:105293856"/>
<dbReference type="CTD" id="57492"/>
<dbReference type="InterPro" id="IPR001606">
    <property type="entry name" value="ARID_dom"/>
</dbReference>
<evidence type="ECO:0000256" key="4">
    <source>
        <dbReference type="ARBA" id="ARBA00022853"/>
    </source>
</evidence>
<dbReference type="GO" id="GO:0016514">
    <property type="term" value="C:SWI/SNF complex"/>
    <property type="evidence" value="ECO:0007669"/>
    <property type="project" value="InterPro"/>
</dbReference>
<feature type="compositionally biased region" description="Polar residues" evidence="11">
    <location>
        <begin position="970"/>
        <end position="989"/>
    </location>
</feature>
<feature type="compositionally biased region" description="Polar residues" evidence="11">
    <location>
        <begin position="1036"/>
        <end position="1051"/>
    </location>
</feature>
<dbReference type="InterPro" id="IPR033388">
    <property type="entry name" value="BAF250_C"/>
</dbReference>
<feature type="region of interest" description="Disordered" evidence="11">
    <location>
        <begin position="1254"/>
        <end position="1327"/>
    </location>
</feature>
<dbReference type="GeneID" id="105293856"/>
<keyword evidence="6" id="KW-0007">Acetylation</keyword>
<comment type="subcellular location">
    <subcellularLocation>
        <location evidence="1">Nucleus</location>
    </subcellularLocation>
</comment>
<feature type="compositionally biased region" description="Low complexity" evidence="11">
    <location>
        <begin position="123"/>
        <end position="138"/>
    </location>
</feature>
<evidence type="ECO:0000256" key="11">
    <source>
        <dbReference type="SAM" id="MobiDB-lite"/>
    </source>
</evidence>
<feature type="compositionally biased region" description="Low complexity" evidence="11">
    <location>
        <begin position="570"/>
        <end position="597"/>
    </location>
</feature>
<evidence type="ECO:0000256" key="5">
    <source>
        <dbReference type="ARBA" id="ARBA00022902"/>
    </source>
</evidence>
<dbReference type="GO" id="GO:0005654">
    <property type="term" value="C:nucleoplasm"/>
    <property type="evidence" value="ECO:0007669"/>
    <property type="project" value="UniProtKB-ARBA"/>
</dbReference>
<dbReference type="OrthoDB" id="8709537at2759"/>
<feature type="compositionally biased region" description="Polar residues" evidence="11">
    <location>
        <begin position="726"/>
        <end position="751"/>
    </location>
</feature>
<keyword evidence="3" id="KW-0597">Phosphoprotein</keyword>
<dbReference type="RefSeq" id="XP_023387933.1">
    <property type="nucleotide sequence ID" value="XM_023532165.1"/>
</dbReference>
<gene>
    <name evidence="14" type="primary">ARID1B</name>
</gene>
<evidence type="ECO:0000256" key="2">
    <source>
        <dbReference type="ARBA" id="ARBA00022481"/>
    </source>
</evidence>
<feature type="compositionally biased region" description="Pro residues" evidence="11">
    <location>
        <begin position="815"/>
        <end position="827"/>
    </location>
</feature>
<keyword evidence="9" id="KW-0804">Transcription</keyword>
<dbReference type="InterPro" id="IPR036431">
    <property type="entry name" value="ARID_dom_sf"/>
</dbReference>
<dbReference type="InterPro" id="IPR016024">
    <property type="entry name" value="ARM-type_fold"/>
</dbReference>
<dbReference type="GO" id="GO:0006338">
    <property type="term" value="P:chromatin remodeling"/>
    <property type="evidence" value="ECO:0007669"/>
    <property type="project" value="InterPro"/>
</dbReference>
<feature type="compositionally biased region" description="Low complexity" evidence="11">
    <location>
        <begin position="456"/>
        <end position="472"/>
    </location>
</feature>
<dbReference type="GO" id="GO:0045893">
    <property type="term" value="P:positive regulation of DNA-templated transcription"/>
    <property type="evidence" value="ECO:0007669"/>
    <property type="project" value="TreeGrafter"/>
</dbReference>
<organism evidence="13 14">
    <name type="scientific">Pteropus vampyrus</name>
    <name type="common">Large flying fox</name>
    <dbReference type="NCBI Taxonomy" id="132908"/>
    <lineage>
        <taxon>Eukaryota</taxon>
        <taxon>Metazoa</taxon>
        <taxon>Chordata</taxon>
        <taxon>Craniata</taxon>
        <taxon>Vertebrata</taxon>
        <taxon>Euteleostomi</taxon>
        <taxon>Mammalia</taxon>
        <taxon>Eutheria</taxon>
        <taxon>Laurasiatheria</taxon>
        <taxon>Chiroptera</taxon>
        <taxon>Yinpterochiroptera</taxon>
        <taxon>Pteropodoidea</taxon>
        <taxon>Pteropodidae</taxon>
        <taxon>Pteropodinae</taxon>
        <taxon>Pteropus</taxon>
    </lineage>
</organism>
<accession>A0A6P6CKR7</accession>
<dbReference type="SMART" id="SM01014">
    <property type="entry name" value="ARID"/>
    <property type="match status" value="1"/>
</dbReference>
<dbReference type="CDD" id="cd16877">
    <property type="entry name" value="ARID_ARID1B"/>
    <property type="match status" value="1"/>
</dbReference>
<feature type="compositionally biased region" description="Basic and acidic residues" evidence="11">
    <location>
        <begin position="789"/>
        <end position="805"/>
    </location>
</feature>
<dbReference type="GO" id="GO:0035060">
    <property type="term" value="C:brahma complex"/>
    <property type="evidence" value="ECO:0007669"/>
    <property type="project" value="InterPro"/>
</dbReference>
<keyword evidence="2" id="KW-0488">Methylation</keyword>
<reference evidence="14" key="1">
    <citation type="submission" date="2025-08" db="UniProtKB">
        <authorList>
            <consortium name="RefSeq"/>
        </authorList>
    </citation>
    <scope>IDENTIFICATION</scope>
    <source>
        <tissue evidence="14">Kidney</tissue>
    </source>
</reference>
<evidence type="ECO:0000313" key="14">
    <source>
        <dbReference type="RefSeq" id="XP_023387933.1"/>
    </source>
</evidence>
<evidence type="ECO:0000256" key="1">
    <source>
        <dbReference type="ARBA" id="ARBA00004123"/>
    </source>
</evidence>
<sequence length="1789" mass="191335">MLGGGGDGGGLNSVHHHPLHPRHELNMAHNASAAAAAASTHSAKSGGSEAALKEGGSAAAPCSSSSAASSSSSSGPGSAMETGLLPNHKLKTVGEAPSAPPHHHRHAHHHHHHAHHLQHHHALQQQLNQFQQQQQQQHPISNSSSLGGGAAQPGPDMEQPQHGGAKDSAAGSQADPPGQPLLSKPGDEDDAPPKMGEPAGGRYEHPGLGKFVVKKNRIFGSFDAYVDLFENVMISFERGVMAAMEIAGEIRDSSVFTYHSDMSLGLFIHANHTSDSFRMIVFEGAQGSPMDPMVMKRPQLYGMGSNPHSQPQQSSPYPGGSYGPPGPQRYPIGIQGRTPGAMGGMQYPQQQMPPQYGQQGVSGYCQQGQQPYYNQQPQPPHLPPQAQYLPPQSQQRYQPQQDMSQEGYGTRSQPSLAPGKPNHEDLNLIQQERPSSLPDLSGSIDDLPTGTEATLSSAVSASGSTSSQGDQSNPAQSPFSPHASPHLSSIPGGPSPSPVGSPVGSNQSRSGPISPASIPGSQMPPQPPGSQSESSSHPALSQSPMPQERGFMTGTQRNPQMSQYGPQQTGPSMSPHPSPGGQMHSGISSFQQSNSSGTYGPQMSQYGPQGNYSRPPTYSGVPSASYSGPGPGMGINANNQMHGQGPSQPCGAMPLGRLPSAGMQSRPFPGNMSSMTPSSPGMSQQGGPGMGPPMPTVNRKAQEAAAAVMQAAANSAQSRQGGFPGMNQSGLMASSSPYSQPMNNSSGLMNTQVPPYSVTPNMVNSSTASMGLADMMSPGESKLPLPLKADGKEEGAAQPESKTKDSYSSQGISQPPTPGNLPVPSPMSPSSKSSSSTTTGEKITKVYELGSEPERKLWVDRYLTFMEERGSPVASLPAVGKKPLDLFRLYVCVKEIGGLAQVNKNKKWRELATNLNVGTSSSAASSLKKQYIQYLFAFECKIERGEEPPPEVFSTGETKKQPKLQPPSPANSGSLQGPQTPQSTGSNSMAEVPGDLKPPTPASTPHGQMTPMQGGRSSTVSVHDPFSDASDSSFPKRNSMTPSAPYQQSMSMPDVMGRVPYEPNKDPFGGMRKVPGSSEPFMTQGQLPTSGMQDMYNQSPSGAMSSLGLGQRPQFPYGTSYDRSKQCHGTGEKGLVRRQASAAVFFYVNAQKHELELYWGRAGPTPSSPPSTRVLCHHAESDTSSSQVWPVLRSPENCRVSSATSVPPATFGPSRTLSGFLELLVEYFRKCLIDIFGILTEYEVGDPSQKALGHNAVKKGDSQALADDSGEEEEDAECTDGEEDEEDEEEEEDGGKAGTEKGSTASTPPDATADPREKPRQASKFDKLPIKVVKKNNLFVVDRSDKLGRVQEFNSGLLHWQLGGGDTTEHIQTHFESKMEIPPRRRPPPVSSAGRKKEQEGKADSEEQQEKSIIATIDDVLSARPGALPEDATPGAQTESSKFPFGIHQAKSHRNIKLLEDEPRSRDETPLCTVAHWQDSLAKRCICVSNIVRSLSFVPGNDAEMSKHPGLVLILGKLILLHHEHPERKRAPQTYEKEEDEDKGVACSKDEWWWDCLEVLRDNTLVTLANISGQLDLSAYTESICLPILDGLLHWMVCPSAEAQDPFPTVGPNSVLSPQRLVLEALCKLSIQDSNVDLILATPPFSRQEKFYATLVRYVGDRKNPVCREMSMALLSNLAQGDTLAARAIAVQKGSIGNLISFLEDGVTMAQYQQSQHTLMHMQPPPLEPPSVDMMCRAAKALLAMARVDENRSEFLLHEGRLLDISISAVLNSLVASVICDVLFQIGQL</sequence>
<feature type="compositionally biased region" description="Low complexity" evidence="11">
    <location>
        <begin position="55"/>
        <end position="79"/>
    </location>
</feature>
<feature type="compositionally biased region" description="Low complexity" evidence="11">
    <location>
        <begin position="384"/>
        <end position="405"/>
    </location>
</feature>
<feature type="compositionally biased region" description="Basic residues" evidence="11">
    <location>
        <begin position="101"/>
        <end position="122"/>
    </location>
</feature>
<feature type="region of interest" description="Disordered" evidence="11">
    <location>
        <begin position="1375"/>
        <end position="1411"/>
    </location>
</feature>
<evidence type="ECO:0000259" key="12">
    <source>
        <dbReference type="PROSITE" id="PS51011"/>
    </source>
</evidence>
<dbReference type="SUPFAM" id="SSF46774">
    <property type="entry name" value="ARID-like"/>
    <property type="match status" value="1"/>
</dbReference>
<feature type="compositionally biased region" description="Low complexity" evidence="11">
    <location>
        <begin position="30"/>
        <end position="48"/>
    </location>
</feature>
<keyword evidence="13" id="KW-1185">Reference proteome</keyword>
<feature type="compositionally biased region" description="Basic and acidic residues" evidence="11">
    <location>
        <begin position="1395"/>
        <end position="1410"/>
    </location>
</feature>
<dbReference type="SMART" id="SM00501">
    <property type="entry name" value="BRIGHT"/>
    <property type="match status" value="1"/>
</dbReference>
<keyword evidence="7" id="KW-0805">Transcription regulation</keyword>
<feature type="compositionally biased region" description="Low complexity" evidence="11">
    <location>
        <begin position="669"/>
        <end position="683"/>
    </location>
</feature>
<dbReference type="PROSITE" id="PS51011">
    <property type="entry name" value="ARID"/>
    <property type="match status" value="1"/>
</dbReference>
<evidence type="ECO:0000256" key="6">
    <source>
        <dbReference type="ARBA" id="ARBA00022990"/>
    </source>
</evidence>
<dbReference type="PANTHER" id="PTHR12656">
    <property type="entry name" value="BRG-1 ASSOCIATED FACTOR 250 BAF250"/>
    <property type="match status" value="1"/>
</dbReference>
<feature type="compositionally biased region" description="Polar residues" evidence="11">
    <location>
        <begin position="553"/>
        <end position="569"/>
    </location>
</feature>
<feature type="compositionally biased region" description="Polar residues" evidence="11">
    <location>
        <begin position="1003"/>
        <end position="1021"/>
    </location>
</feature>
<dbReference type="InterPro" id="IPR038040">
    <property type="entry name" value="ARID_ARID1B"/>
</dbReference>
<feature type="compositionally biased region" description="Polar residues" evidence="11">
    <location>
        <begin position="636"/>
        <end position="647"/>
    </location>
</feature>
<dbReference type="GO" id="GO:0007399">
    <property type="term" value="P:nervous system development"/>
    <property type="evidence" value="ECO:0007669"/>
    <property type="project" value="UniProtKB-KW"/>
</dbReference>
<feature type="compositionally biased region" description="Low complexity" evidence="11">
    <location>
        <begin position="366"/>
        <end position="376"/>
    </location>
</feature>
<evidence type="ECO:0000256" key="8">
    <source>
        <dbReference type="ARBA" id="ARBA00023125"/>
    </source>
</evidence>
<protein>
    <submittedName>
        <fullName evidence="14">AT-rich interactive domain-containing protein 1B</fullName>
    </submittedName>
</protein>
<feature type="region of interest" description="Disordered" evidence="11">
    <location>
        <begin position="30"/>
        <end position="206"/>
    </location>
</feature>
<dbReference type="PANTHER" id="PTHR12656:SF11">
    <property type="entry name" value="AT-RICH INTERACTIVE DOMAIN-CONTAINING PROTEIN 1B"/>
    <property type="match status" value="1"/>
</dbReference>
<feature type="compositionally biased region" description="Low complexity" evidence="11">
    <location>
        <begin position="309"/>
        <end position="319"/>
    </location>
</feature>
<feature type="region of interest" description="Disordered" evidence="11">
    <location>
        <begin position="295"/>
        <end position="691"/>
    </location>
</feature>
<dbReference type="InterPro" id="IPR011989">
    <property type="entry name" value="ARM-like"/>
</dbReference>